<name>A0A438FIV6_VITVI</name>
<proteinExistence type="predicted"/>
<feature type="compositionally biased region" description="Basic and acidic residues" evidence="1">
    <location>
        <begin position="28"/>
        <end position="38"/>
    </location>
</feature>
<organism evidence="2 3">
    <name type="scientific">Vitis vinifera</name>
    <name type="common">Grape</name>
    <dbReference type="NCBI Taxonomy" id="29760"/>
    <lineage>
        <taxon>Eukaryota</taxon>
        <taxon>Viridiplantae</taxon>
        <taxon>Streptophyta</taxon>
        <taxon>Embryophyta</taxon>
        <taxon>Tracheophyta</taxon>
        <taxon>Spermatophyta</taxon>
        <taxon>Magnoliopsida</taxon>
        <taxon>eudicotyledons</taxon>
        <taxon>Gunneridae</taxon>
        <taxon>Pentapetalae</taxon>
        <taxon>rosids</taxon>
        <taxon>Vitales</taxon>
        <taxon>Vitaceae</taxon>
        <taxon>Viteae</taxon>
        <taxon>Vitis</taxon>
    </lineage>
</organism>
<dbReference type="Proteomes" id="UP000288805">
    <property type="component" value="Unassembled WGS sequence"/>
</dbReference>
<accession>A0A438FIV6</accession>
<dbReference type="EMBL" id="QGNW01000873">
    <property type="protein sequence ID" value="RVW59925.1"/>
    <property type="molecule type" value="Genomic_DNA"/>
</dbReference>
<sequence>MESSTRRSSNREEYSSSRVLGSKPPPNIREDFSESAEKRAKKRNHGVITIADLDTSKKPATRFMINQQIDENSTPFKPSLFSKEQLELLQKMFGQSQQAHVTSMIGTRALAQKELGFGKDDWQC</sequence>
<evidence type="ECO:0000313" key="3">
    <source>
        <dbReference type="Proteomes" id="UP000288805"/>
    </source>
</evidence>
<evidence type="ECO:0000256" key="1">
    <source>
        <dbReference type="SAM" id="MobiDB-lite"/>
    </source>
</evidence>
<feature type="region of interest" description="Disordered" evidence="1">
    <location>
        <begin position="1"/>
        <end position="45"/>
    </location>
</feature>
<comment type="caution">
    <text evidence="2">The sequence shown here is derived from an EMBL/GenBank/DDBJ whole genome shotgun (WGS) entry which is preliminary data.</text>
</comment>
<dbReference type="AlphaFoldDB" id="A0A438FIV6"/>
<reference evidence="2 3" key="1">
    <citation type="journal article" date="2018" name="PLoS Genet.">
        <title>Population sequencing reveals clonal diversity and ancestral inbreeding in the grapevine cultivar Chardonnay.</title>
        <authorList>
            <person name="Roach M.J."/>
            <person name="Johnson D.L."/>
            <person name="Bohlmann J."/>
            <person name="van Vuuren H.J."/>
            <person name="Jones S.J."/>
            <person name="Pretorius I.S."/>
            <person name="Schmidt S.A."/>
            <person name="Borneman A.R."/>
        </authorList>
    </citation>
    <scope>NUCLEOTIDE SEQUENCE [LARGE SCALE GENOMIC DNA]</scope>
    <source>
        <strain evidence="3">cv. Chardonnay</strain>
        <tissue evidence="2">Leaf</tissue>
    </source>
</reference>
<evidence type="ECO:0000313" key="2">
    <source>
        <dbReference type="EMBL" id="RVW59925.1"/>
    </source>
</evidence>
<gene>
    <name evidence="2" type="ORF">CK203_086986</name>
</gene>
<protein>
    <submittedName>
        <fullName evidence="2">Uncharacterized protein</fullName>
    </submittedName>
</protein>